<dbReference type="GO" id="GO:0030667">
    <property type="term" value="C:secretory granule membrane"/>
    <property type="evidence" value="ECO:0007669"/>
    <property type="project" value="TreeGrafter"/>
</dbReference>
<keyword evidence="9 13" id="KW-0472">Membrane</keyword>
<dbReference type="PANTHER" id="PTHR13715:SF102">
    <property type="entry name" value="INOSITOL 1,4,5-TRISPHOSPHATE RECEPTOR"/>
    <property type="match status" value="1"/>
</dbReference>
<dbReference type="InterPro" id="IPR036300">
    <property type="entry name" value="MIR_dom_sf"/>
</dbReference>
<evidence type="ECO:0000256" key="1">
    <source>
        <dbReference type="ARBA" id="ARBA00004477"/>
    </source>
</evidence>
<keyword evidence="7 13" id="KW-1133">Transmembrane helix</keyword>
<dbReference type="Pfam" id="PF02815">
    <property type="entry name" value="MIR"/>
    <property type="match status" value="1"/>
</dbReference>
<keyword evidence="16" id="KW-1185">Reference proteome</keyword>
<sequence>MLRNQHRLYNNKLSIAMSIDTFHNTLHIGDVISLYAEDHCRSVEDRSEERLSPRTGFLSTLGLVDDRCIVEIGNGTPDSPPKKFRDCLFRVCPINRYAAQKHFWTEQKKFQVGESLFEEDMLKKLKHAADKEKEQNDMEYKKMLGVNVQYGGTIQLLHVKSDKYLTVLKNSPAKLERNAMKVYLDKNGNEGSWFHVEPVYKHSFLGDNVNGGDRISLVPYSYYATSNTTGHIKPQLHLSHLSLPDHPVGFEVNCSNELTEWQVLMFLQFDENQANIVKSVDTIPNTNKDAVFLRLTNRPSAADATSSRALWEIQVVQIDSYRGAAASWLKEFRFKHLATDMYLSVERMQLNKAENASTEAIQSPPANMETEYRDEEQYYLVPKHSERPETDESLLFVLDPCIFTKMDARISQRTYVRLWHVCTNTWIHTTNPTEKQNLYHFSKNEKGWVKIVSENFKIDKETFALLPVRPDEVRDLDFANDACKALHGFVKLIESGKIISKEPMNVTIQLLTECIYFVTNQPNHMTDPIRIVDFKPPRDRQKLLREQGVLDQVFALLRVPFLPRNRNDPKPLLCSPRNLNEKGNEIFKRIFQLCYSLLRYSQVGYRKNQEYLAENFGQIQEQIGFDLLAEDTMTAVLHNNPKLLEKYVKNPHVERFVELVRKNKAGRFLDYLADLCVCRGEANKKIQELICSCVLNELNRDIFISTIICNKSCNEIWICWSNSYCKQLVSVAMDAANGQTEDTEMLDYYKHQLDLLAQMCQDQQYLAIDPPPERGLLNLSLELPADLVLRCISDTRLPQDLRASFTRLMLHLHVIRGSPLNAVHHARLWCEIPLHVEVSGNSGRSVNGYIDGCHVRTGGEVFDKVLETVDVYLEELRKATREGEPVLDPSASKLKQNRLTYEIVTLARALAHFGFYSFADLLRLAQNLLAIADSSPKKPEEKMAFNKTGLFRHVTYSVIGANALQKGVKQYLPHMQTESTCTEDTLQAKESKQMILQTKLIIVEILNFIMDVRRDYRITVALCWFKKHFPCDELGELLSKAGNSFSCFMIFITYLKRSSKGFNLSEYEASQLYKEVFQDCEEQLDFDGRNGQLLLRILLQMTISDFSKLTSTALSVVFRHFTQYQEFVEDLKQVQLLVSNSDVENYQQIDRDLFILKILTEKSELWIQADKMRSESSTNHSFDERSSSLDDSSKPSFSMRTTSQQLEDSGLNASCAFYNDESFHSVVEKIEQHYYLARDECVKLLCKLLLGDDRAEAASALYELFDRAPLVGYPLIRQILYRIKQLCYKNDKPDKMNQQLLRNMRVHEYILRFLSVPYDEKNDTEMPKLVTLSHEFLRSFCRNNIENQLRLYKHVSIEQDVKEGCLMVNTAPLILVGIVLMIGVILATDKKRSNGEIYVGNCSTNFYSSSDGILKSSSEVSGGKLEEVATLTAIFKNNRVLCQNISEEVIAHIVNMIEHKAHSAVYIEFLQTVVVVQEKEIKSAQEKVAQEICSSSDDVRVYYADSASFEQLKQLMQNTGPEELNADHPLRYHIDLVRLLALCTRGRNSTTELKCASQLSMDHIVRVLTLPYCLIQPDGNMEEYRTFVEGSLNMLNNKDNCGLTRISKRAQTYQTERDGRRQDHVKDAYLQFMLHCYIDADEEMKDVDNVDFIEKILKNILNDIEMYIGSLLQLKTEKPTLLPNSALEKYVCYTVTEVLIRLFERPSPHQLIVEISQHRQSFTRIIQNLCQLQEELVRKSFTKNWYHVAECVRQIGRRAKERGIILPVNGYMPPGYTEATVKQRWQSAFNSARFINQANKRAKARLHVPRYVQVTESFSDVVSCYQAMVTEFKMFALPLQAAETSVLVDVLHAPERLFAPGSALFQECENGVVIVKLIQHCKSLLQHEQEALCVRVLQTLCHMASNAKYNFTDQAKEVRIRLLKQYFGNDALLSANEQTAKHENNEFGNELKPVKELSLYDMQCKLNNAGASDLVIDLIMEGPSHEVFLMTIQLSKALLHEGNYEVQMSFYNRLKEQDTSEPFFNALKTKLQIAQNKLRSDMMACNDSRQRHCMLLQIFASRFYELRHRKVLEKEMVFVNSLLASVVNSPLLEDSTYSPEELKSVDINSIELTVSLSAIQDSYLPGLFDPDINLNFWDGKKTLLPQEVALIEPILRFLQLLCENHNLMLQNFLRYQGSRQNHNLVDETLMFLDVICGSTKGCLGVFREIDEHNFSLIIQTLVTLTEFCQGPCCENQNAVGNHESGLNMIISLVLNEIKPLCLTHMDLALEIKSAASKLLLAVMESRRDADNAERVLMNMDHMASGANQLVQAIKMAYEMSELKEFAMSKIRKSFEASSSLTKSKPRLSRPDIVIQDNVVTPYPSANITLADPQEVGHNIFILATQLSRYNETLRQALDAENNKDPMTSKALRYYKQHTAQIEIVRSDRKMERVIFPIHAICKYLTPESKLNILLETEHDAQGSKVTEFFGQWPELFEEMKWQRKLQRKSEVLKQLHKTTDIMESDIILFCYFDQYGYRKLISLSNPFLYVSPTVSLLFLRTQWSEKASLGRTNEIYWAFAAVMSTFTILFVTIIGVVLTLRVIGLLQLINKGIHVLSYVGNRGLIDKTWPERVQDKGIWYHLAYLLICIQGFIVHPLFYALLLFDIVANEETLRNVIRSVTRNWRSIIMTGLLAVILMLTFIALPDFQLEVDELDNSEKDNIDYGSYPSMEYIRSQPFIFRQYVNENKCLEMENLPSNQPINDKGELKVWSCQTLRMCILTTLNWGLRNGGGIGDVLRNVAPHEESFLSRIVYDLTFFIVIIIIVLNLVFGVIIDTFGDLRAERNEKVDQLRNNCFICGLGRGRFDNKIVTFEEHRKNEHNLYHYLYFIVWLQVKDETEFTGPESYVANCIKEHKSDWFPRMQAMSLAEDNQEAEQTDDISEIHDSLNKLLDTMKEQGQQLEELKQVIDVSRNIYAALA</sequence>
<keyword evidence="4 13" id="KW-0812">Transmembrane</keyword>
<dbReference type="Pfam" id="PF08709">
    <property type="entry name" value="Ins145_P3_rec"/>
    <property type="match status" value="1"/>
</dbReference>
<evidence type="ECO:0000256" key="2">
    <source>
        <dbReference type="ARBA" id="ARBA00009453"/>
    </source>
</evidence>
<dbReference type="Gene3D" id="1.10.287.70">
    <property type="match status" value="1"/>
</dbReference>
<keyword evidence="13" id="KW-0106">Calcium</keyword>
<dbReference type="eggNOG" id="KOG3533">
    <property type="taxonomic scope" value="Eukaryota"/>
</dbReference>
<keyword evidence="3 13" id="KW-0813">Transport</keyword>
<dbReference type="Proteomes" id="UP000095285">
    <property type="component" value="Unassembled WGS sequence"/>
</dbReference>
<keyword evidence="13" id="KW-0107">Calcium channel</keyword>
<evidence type="ECO:0000256" key="9">
    <source>
        <dbReference type="ARBA" id="ARBA00023136"/>
    </source>
</evidence>
<keyword evidence="11 13" id="KW-1071">Ligand-gated ion channel</keyword>
<feature type="transmembrane region" description="Helical" evidence="13">
    <location>
        <begin position="2664"/>
        <end position="2684"/>
    </location>
</feature>
<proteinExistence type="inferred from homology"/>
<evidence type="ECO:0000256" key="12">
    <source>
        <dbReference type="ARBA" id="ARBA00023303"/>
    </source>
</evidence>
<reference evidence="16" key="1">
    <citation type="submission" date="2012-04" db="EMBL/GenBank/DDBJ databases">
        <title>The Genome Sequence of Loa loa.</title>
        <authorList>
            <consortium name="The Broad Institute Genome Sequencing Platform"/>
            <consortium name="Broad Institute Genome Sequencing Center for Infectious Disease"/>
            <person name="Nutman T.B."/>
            <person name="Fink D.L."/>
            <person name="Russ C."/>
            <person name="Young S."/>
            <person name="Zeng Q."/>
            <person name="Gargeya S."/>
            <person name="Alvarado L."/>
            <person name="Berlin A."/>
            <person name="Chapman S.B."/>
            <person name="Chen Z."/>
            <person name="Freedman E."/>
            <person name="Gellesch M."/>
            <person name="Goldberg J."/>
            <person name="Griggs A."/>
            <person name="Gujja S."/>
            <person name="Heilman E.R."/>
            <person name="Heiman D."/>
            <person name="Howarth C."/>
            <person name="Mehta T."/>
            <person name="Neiman D."/>
            <person name="Pearson M."/>
            <person name="Roberts A."/>
            <person name="Saif S."/>
            <person name="Shea T."/>
            <person name="Shenoy N."/>
            <person name="Sisk P."/>
            <person name="Stolte C."/>
            <person name="Sykes S."/>
            <person name="White J."/>
            <person name="Yandava C."/>
            <person name="Haas B."/>
            <person name="Henn M.R."/>
            <person name="Nusbaum C."/>
            <person name="Birren B."/>
        </authorList>
    </citation>
    <scope>NUCLEOTIDE SEQUENCE [LARGE SCALE GENOMIC DNA]</scope>
</reference>
<evidence type="ECO:0000313" key="16">
    <source>
        <dbReference type="Proteomes" id="UP000095285"/>
    </source>
</evidence>
<dbReference type="PRINTS" id="PR00779">
    <property type="entry name" value="INSP3RECEPTR"/>
</dbReference>
<feature type="transmembrane region" description="Helical" evidence="13">
    <location>
        <begin position="2555"/>
        <end position="2580"/>
    </location>
</feature>
<evidence type="ECO:0000256" key="10">
    <source>
        <dbReference type="ARBA" id="ARBA00023170"/>
    </source>
</evidence>
<accession>A0A1I7VYX4</accession>
<evidence type="ECO:0000256" key="8">
    <source>
        <dbReference type="ARBA" id="ARBA00023065"/>
    </source>
</evidence>
<keyword evidence="10 13" id="KW-0675">Receptor</keyword>
<dbReference type="FunFam" id="1.25.10.30:FF:000003">
    <property type="entry name" value="Protein CBR-ITR-1, isoform a"/>
    <property type="match status" value="1"/>
</dbReference>
<evidence type="ECO:0000313" key="17">
    <source>
        <dbReference type="WBParaSite" id="EN70_7799"/>
    </source>
</evidence>
<dbReference type="GO" id="GO:0035091">
    <property type="term" value="F:phosphatidylinositol binding"/>
    <property type="evidence" value="ECO:0007669"/>
    <property type="project" value="TreeGrafter"/>
</dbReference>
<keyword evidence="8 13" id="KW-0406">Ion transport</keyword>
<dbReference type="GO" id="GO:0016529">
    <property type="term" value="C:sarcoplasmic reticulum"/>
    <property type="evidence" value="ECO:0007669"/>
    <property type="project" value="TreeGrafter"/>
</dbReference>
<feature type="compositionally biased region" description="Basic and acidic residues" evidence="14">
    <location>
        <begin position="1181"/>
        <end position="1193"/>
    </location>
</feature>
<dbReference type="GO" id="GO:0070679">
    <property type="term" value="F:inositol 1,4,5 trisphosphate binding"/>
    <property type="evidence" value="ECO:0007669"/>
    <property type="project" value="UniProtKB-UniRule"/>
</dbReference>
<evidence type="ECO:0000256" key="11">
    <source>
        <dbReference type="ARBA" id="ARBA00023286"/>
    </source>
</evidence>
<dbReference type="GO" id="GO:0005789">
    <property type="term" value="C:endoplasmic reticulum membrane"/>
    <property type="evidence" value="ECO:0007669"/>
    <property type="project" value="UniProtKB-SubCell"/>
</dbReference>
<keyword evidence="12 13" id="KW-0407">Ion channel</keyword>
<comment type="similarity">
    <text evidence="2 13">Belongs to the InsP3 receptor family.</text>
</comment>
<dbReference type="InterPro" id="IPR016093">
    <property type="entry name" value="MIR_motif"/>
</dbReference>
<evidence type="ECO:0000256" key="14">
    <source>
        <dbReference type="SAM" id="MobiDB-lite"/>
    </source>
</evidence>
<evidence type="ECO:0000259" key="15">
    <source>
        <dbReference type="PROSITE" id="PS50919"/>
    </source>
</evidence>
<dbReference type="SUPFAM" id="SSF82109">
    <property type="entry name" value="MIR domain"/>
    <property type="match status" value="2"/>
</dbReference>
<dbReference type="InterPro" id="IPR000699">
    <property type="entry name" value="RIH_dom"/>
</dbReference>
<dbReference type="PANTHER" id="PTHR13715">
    <property type="entry name" value="RYANODINE RECEPTOR AND IP3 RECEPTOR"/>
    <property type="match status" value="1"/>
</dbReference>
<comment type="domain">
    <text evidence="13">The receptor contains a calcium channel in its C-terminal extremity. Its large N-terminal cytoplasmic region has the ligand-binding site in the N-terminus and modulatory sites in the middle portion immediately upstream of the channel region.</text>
</comment>
<comment type="caution">
    <text evidence="13">Lacks conserved residue(s) required for the propagation of feature annotation.</text>
</comment>
<dbReference type="InterPro" id="IPR015925">
    <property type="entry name" value="Ryanodine_IP3_receptor"/>
</dbReference>
<dbReference type="SUPFAM" id="SSF100909">
    <property type="entry name" value="IP3 receptor type 1 binding core, domain 2"/>
    <property type="match status" value="2"/>
</dbReference>
<feature type="domain" description="MIR" evidence="15">
    <location>
        <begin position="145"/>
        <end position="199"/>
    </location>
</feature>
<dbReference type="InterPro" id="IPR014821">
    <property type="entry name" value="Ins145_P3_rcpt"/>
</dbReference>
<dbReference type="Pfam" id="PF00520">
    <property type="entry name" value="Ion_trans"/>
    <property type="match status" value="1"/>
</dbReference>
<dbReference type="Gene3D" id="1.25.10.30">
    <property type="entry name" value="IP3 receptor type 1 binding core, RIH domain"/>
    <property type="match status" value="1"/>
</dbReference>
<protein>
    <recommendedName>
        <fullName evidence="13">Inositol 1,4,5-trisphosphate receptor</fullName>
    </recommendedName>
</protein>
<dbReference type="FunFam" id="2.80.10.50:FF:000073">
    <property type="entry name" value="Inositol 1,4,5-trisphosphate receptor itr-1"/>
    <property type="match status" value="1"/>
</dbReference>
<evidence type="ECO:0000256" key="5">
    <source>
        <dbReference type="ARBA" id="ARBA00022737"/>
    </source>
</evidence>
<feature type="transmembrane region" description="Helical" evidence="13">
    <location>
        <begin position="2791"/>
        <end position="2814"/>
    </location>
</feature>
<dbReference type="InterPro" id="IPR000493">
    <property type="entry name" value="InsP3_rcpt"/>
</dbReference>
<dbReference type="InterPro" id="IPR005821">
    <property type="entry name" value="Ion_trans_dom"/>
</dbReference>
<comment type="subcellular location">
    <subcellularLocation>
        <location evidence="1 13">Endoplasmic reticulum membrane</location>
        <topology evidence="1 13">Multi-pass membrane protein</topology>
    </subcellularLocation>
</comment>
<evidence type="ECO:0000256" key="13">
    <source>
        <dbReference type="RuleBase" id="RU368044"/>
    </source>
</evidence>
<dbReference type="GO" id="GO:0005886">
    <property type="term" value="C:plasma membrane"/>
    <property type="evidence" value="ECO:0007669"/>
    <property type="project" value="TreeGrafter"/>
</dbReference>
<feature type="region of interest" description="Disordered" evidence="14">
    <location>
        <begin position="1177"/>
        <end position="1201"/>
    </location>
</feature>
<dbReference type="SMART" id="SM00472">
    <property type="entry name" value="MIR"/>
    <property type="match status" value="2"/>
</dbReference>
<dbReference type="PROSITE" id="PS50919">
    <property type="entry name" value="MIR"/>
    <property type="match status" value="1"/>
</dbReference>
<dbReference type="STRING" id="7209.A0A1I7VYX4"/>
<keyword evidence="5" id="KW-0677">Repeat</keyword>
<dbReference type="Pfam" id="PF01365">
    <property type="entry name" value="RYDR_ITPR"/>
    <property type="match status" value="1"/>
</dbReference>
<keyword evidence="13" id="KW-0109">Calcium transport</keyword>
<name>A0A1I7VYX4_LOALO</name>
<dbReference type="GO" id="GO:0005509">
    <property type="term" value="F:calcium ion binding"/>
    <property type="evidence" value="ECO:0007669"/>
    <property type="project" value="TreeGrafter"/>
</dbReference>
<evidence type="ECO:0000256" key="4">
    <source>
        <dbReference type="ARBA" id="ARBA00022692"/>
    </source>
</evidence>
<dbReference type="Pfam" id="PF08454">
    <property type="entry name" value="RIH_assoc"/>
    <property type="match status" value="1"/>
</dbReference>
<comment type="function">
    <text evidence="13">Receptor for inositol 1,4,5-trisphosphate, a second messenger that mediates the release of intracellular calcium.</text>
</comment>
<organism evidence="16 17">
    <name type="scientific">Loa loa</name>
    <name type="common">Eye worm</name>
    <name type="synonym">Filaria loa</name>
    <dbReference type="NCBI Taxonomy" id="7209"/>
    <lineage>
        <taxon>Eukaryota</taxon>
        <taxon>Metazoa</taxon>
        <taxon>Ecdysozoa</taxon>
        <taxon>Nematoda</taxon>
        <taxon>Chromadorea</taxon>
        <taxon>Rhabditida</taxon>
        <taxon>Spirurina</taxon>
        <taxon>Spiruromorpha</taxon>
        <taxon>Filarioidea</taxon>
        <taxon>Onchocercidae</taxon>
        <taxon>Loa</taxon>
    </lineage>
</organism>
<dbReference type="WBParaSite" id="EN70_7799">
    <property type="protein sequence ID" value="EN70_7799"/>
    <property type="gene ID" value="EN70_7799"/>
</dbReference>
<dbReference type="Gene3D" id="2.80.10.50">
    <property type="match status" value="2"/>
</dbReference>
<keyword evidence="6 13" id="KW-0256">Endoplasmic reticulum</keyword>
<dbReference type="GO" id="GO:0051209">
    <property type="term" value="P:release of sequestered calcium ion into cytosol"/>
    <property type="evidence" value="ECO:0007669"/>
    <property type="project" value="UniProtKB-UniRule"/>
</dbReference>
<evidence type="ECO:0000256" key="3">
    <source>
        <dbReference type="ARBA" id="ARBA00022448"/>
    </source>
</evidence>
<evidence type="ECO:0000256" key="7">
    <source>
        <dbReference type="ARBA" id="ARBA00022989"/>
    </source>
</evidence>
<feature type="transmembrane region" description="Helical" evidence="13">
    <location>
        <begin position="2622"/>
        <end position="2644"/>
    </location>
</feature>
<dbReference type="GO" id="GO:0005220">
    <property type="term" value="F:inositol 1,4,5-trisphosphate-gated calcium channel activity"/>
    <property type="evidence" value="ECO:0007669"/>
    <property type="project" value="UniProtKB-UniRule"/>
</dbReference>
<evidence type="ECO:0000256" key="6">
    <source>
        <dbReference type="ARBA" id="ARBA00022824"/>
    </source>
</evidence>
<dbReference type="InterPro" id="IPR013662">
    <property type="entry name" value="RIH_assoc-dom"/>
</dbReference>
<dbReference type="InterPro" id="IPR035910">
    <property type="entry name" value="RyR/IP3R_RIH_dom_sf"/>
</dbReference>
<reference evidence="17" key="2">
    <citation type="submission" date="2016-11" db="UniProtKB">
        <authorList>
            <consortium name="WormBaseParasite"/>
        </authorList>
    </citation>
    <scope>IDENTIFICATION</scope>
</reference>